<dbReference type="NCBIfam" id="TIGR01080">
    <property type="entry name" value="rplX_A_E"/>
    <property type="match status" value="1"/>
</dbReference>
<dbReference type="CDD" id="cd06089">
    <property type="entry name" value="KOW_RPL26"/>
    <property type="match status" value="1"/>
</dbReference>
<evidence type="ECO:0000256" key="3">
    <source>
        <dbReference type="ARBA" id="ARBA00023274"/>
    </source>
</evidence>
<comment type="caution">
    <text evidence="6">The sequence shown here is derived from an EMBL/GenBank/DDBJ whole genome shotgun (WGS) entry which is preliminary data.</text>
</comment>
<dbReference type="GO" id="GO:0003735">
    <property type="term" value="F:structural constituent of ribosome"/>
    <property type="evidence" value="ECO:0007669"/>
    <property type="project" value="InterPro"/>
</dbReference>
<feature type="region of interest" description="Disordered" evidence="4">
    <location>
        <begin position="1"/>
        <end position="33"/>
    </location>
</feature>
<dbReference type="InterPro" id="IPR041988">
    <property type="entry name" value="Ribosomal_uL24_KOW"/>
</dbReference>
<name>A0A5B0MLG1_PUCGR</name>
<proteinExistence type="inferred from homology"/>
<organism evidence="6 7">
    <name type="scientific">Puccinia graminis f. sp. tritici</name>
    <dbReference type="NCBI Taxonomy" id="56615"/>
    <lineage>
        <taxon>Eukaryota</taxon>
        <taxon>Fungi</taxon>
        <taxon>Dikarya</taxon>
        <taxon>Basidiomycota</taxon>
        <taxon>Pucciniomycotina</taxon>
        <taxon>Pucciniomycetes</taxon>
        <taxon>Pucciniales</taxon>
        <taxon>Pucciniaceae</taxon>
        <taxon>Puccinia</taxon>
    </lineage>
</organism>
<reference evidence="6 7" key="1">
    <citation type="submission" date="2019-05" db="EMBL/GenBank/DDBJ databases">
        <title>Emergence of the Ug99 lineage of the wheat stem rust pathogen through somatic hybridization.</title>
        <authorList>
            <person name="Li F."/>
            <person name="Upadhyaya N.M."/>
            <person name="Sperschneider J."/>
            <person name="Matny O."/>
            <person name="Nguyen-Phuc H."/>
            <person name="Mago R."/>
            <person name="Raley C."/>
            <person name="Miller M.E."/>
            <person name="Silverstein K.A.T."/>
            <person name="Henningsen E."/>
            <person name="Hirsch C.D."/>
            <person name="Visser B."/>
            <person name="Pretorius Z.A."/>
            <person name="Steffenson B.J."/>
            <person name="Schwessinger B."/>
            <person name="Dodds P.N."/>
            <person name="Figueroa M."/>
        </authorList>
    </citation>
    <scope>NUCLEOTIDE SEQUENCE [LARGE SCALE GENOMIC DNA]</scope>
    <source>
        <strain evidence="6 7">Ug99</strain>
    </source>
</reference>
<dbReference type="GO" id="GO:0006412">
    <property type="term" value="P:translation"/>
    <property type="evidence" value="ECO:0007669"/>
    <property type="project" value="InterPro"/>
</dbReference>
<evidence type="ECO:0000256" key="2">
    <source>
        <dbReference type="ARBA" id="ARBA00022980"/>
    </source>
</evidence>
<protein>
    <submittedName>
        <fullName evidence="6">60S ribosomal protein L26A</fullName>
    </submittedName>
</protein>
<evidence type="ECO:0000256" key="4">
    <source>
        <dbReference type="SAM" id="MobiDB-lite"/>
    </source>
</evidence>
<dbReference type="PROSITE" id="PS01108">
    <property type="entry name" value="RIBOSOMAL_L24"/>
    <property type="match status" value="1"/>
</dbReference>
<accession>A0A5B0MLG1</accession>
<evidence type="ECO:0000313" key="6">
    <source>
        <dbReference type="EMBL" id="KAA1077098.1"/>
    </source>
</evidence>
<dbReference type="Pfam" id="PF16906">
    <property type="entry name" value="Ribosomal_L26"/>
    <property type="match status" value="1"/>
</dbReference>
<dbReference type="GO" id="GO:0003723">
    <property type="term" value="F:RNA binding"/>
    <property type="evidence" value="ECO:0007669"/>
    <property type="project" value="InterPro"/>
</dbReference>
<gene>
    <name evidence="6" type="primary">RPL26A_2</name>
    <name evidence="6" type="ORF">PGTUg99_004413</name>
</gene>
<dbReference type="Pfam" id="PF00467">
    <property type="entry name" value="KOW"/>
    <property type="match status" value="1"/>
</dbReference>
<feature type="compositionally biased region" description="Basic and acidic residues" evidence="4">
    <location>
        <begin position="1"/>
        <end position="10"/>
    </location>
</feature>
<keyword evidence="2 6" id="KW-0689">Ribosomal protein</keyword>
<dbReference type="InterPro" id="IPR005824">
    <property type="entry name" value="KOW"/>
</dbReference>
<keyword evidence="3" id="KW-0687">Ribonucleoprotein</keyword>
<dbReference type="InterPro" id="IPR005756">
    <property type="entry name" value="Ribosomal_uL24_euk/arc"/>
</dbReference>
<dbReference type="GO" id="GO:0015934">
    <property type="term" value="C:large ribosomal subunit"/>
    <property type="evidence" value="ECO:0007669"/>
    <property type="project" value="InterPro"/>
</dbReference>
<dbReference type="InterPro" id="IPR005825">
    <property type="entry name" value="Ribosomal_uL24_CS"/>
</dbReference>
<sequence>MAKFSKDVSSSRRKSRKAHFQAPSHERRIIMSSGLSKELRAKVRSMPIRKDDEVVVVRGAFKGREGKVLSVYRKKYVIHVDKVTRDKASGQTVQIGVHPSKVVISKLYLDKDRKAILARKDRGSPKEKMQVD</sequence>
<dbReference type="SMART" id="SM00739">
    <property type="entry name" value="KOW"/>
    <property type="match status" value="1"/>
</dbReference>
<evidence type="ECO:0000259" key="5">
    <source>
        <dbReference type="SMART" id="SM00739"/>
    </source>
</evidence>
<evidence type="ECO:0000256" key="1">
    <source>
        <dbReference type="ARBA" id="ARBA00010618"/>
    </source>
</evidence>
<feature type="domain" description="KOW" evidence="5">
    <location>
        <begin position="47"/>
        <end position="74"/>
    </location>
</feature>
<dbReference type="InterPro" id="IPR014722">
    <property type="entry name" value="Rib_uL2_dom2"/>
</dbReference>
<dbReference type="Proteomes" id="UP000325313">
    <property type="component" value="Unassembled WGS sequence"/>
</dbReference>
<dbReference type="AlphaFoldDB" id="A0A5B0MLG1"/>
<evidence type="ECO:0000313" key="7">
    <source>
        <dbReference type="Proteomes" id="UP000325313"/>
    </source>
</evidence>
<dbReference type="InterPro" id="IPR008991">
    <property type="entry name" value="Translation_prot_SH3-like_sf"/>
</dbReference>
<comment type="similarity">
    <text evidence="1">Belongs to the universal ribosomal protein uL24 family.</text>
</comment>
<dbReference type="Gene3D" id="2.30.30.30">
    <property type="match status" value="1"/>
</dbReference>
<dbReference type="FunFam" id="2.30.30.30:FF:000009">
    <property type="entry name" value="60S ribosomal protein L26"/>
    <property type="match status" value="1"/>
</dbReference>
<dbReference type="EMBL" id="VDEP01000459">
    <property type="protein sequence ID" value="KAA1077098.1"/>
    <property type="molecule type" value="Genomic_DNA"/>
</dbReference>
<dbReference type="SUPFAM" id="SSF50104">
    <property type="entry name" value="Translation proteins SH3-like domain"/>
    <property type="match status" value="1"/>
</dbReference>
<dbReference type="PANTHER" id="PTHR11143">
    <property type="entry name" value="60S RIBOSOMAL PROTEIN L26 FAMILY MEMBER"/>
    <property type="match status" value="1"/>
</dbReference>